<proteinExistence type="predicted"/>
<evidence type="ECO:0000256" key="1">
    <source>
        <dbReference type="SAM" id="Phobius"/>
    </source>
</evidence>
<reference evidence="3" key="2">
    <citation type="journal article" date="2017" name="Nat. Plants">
        <title>The Aegilops tauschii genome reveals multiple impacts of transposons.</title>
        <authorList>
            <person name="Zhao G."/>
            <person name="Zou C."/>
            <person name="Li K."/>
            <person name="Wang K."/>
            <person name="Li T."/>
            <person name="Gao L."/>
            <person name="Zhang X."/>
            <person name="Wang H."/>
            <person name="Yang Z."/>
            <person name="Liu X."/>
            <person name="Jiang W."/>
            <person name="Mao L."/>
            <person name="Kong X."/>
            <person name="Jiao Y."/>
            <person name="Jia J."/>
        </authorList>
    </citation>
    <scope>NUCLEOTIDE SEQUENCE [LARGE SCALE GENOMIC DNA]</scope>
    <source>
        <strain evidence="3">cv. AL8/78</strain>
    </source>
</reference>
<dbReference type="AlphaFoldDB" id="A0A453TE76"/>
<accession>A0A453TE76</accession>
<keyword evidence="1" id="KW-1133">Transmembrane helix</keyword>
<protein>
    <submittedName>
        <fullName evidence="2">Uncharacterized protein</fullName>
    </submittedName>
</protein>
<feature type="transmembrane region" description="Helical" evidence="1">
    <location>
        <begin position="49"/>
        <end position="72"/>
    </location>
</feature>
<keyword evidence="1" id="KW-0812">Transmembrane</keyword>
<evidence type="ECO:0000313" key="3">
    <source>
        <dbReference type="Proteomes" id="UP000015105"/>
    </source>
</evidence>
<dbReference type="Gramene" id="AET7Gv21360400.44">
    <property type="protein sequence ID" value="AET7Gv21360400.44"/>
    <property type="gene ID" value="AET7Gv21360400"/>
</dbReference>
<reference evidence="3" key="1">
    <citation type="journal article" date="2014" name="Science">
        <title>Ancient hybridizations among the ancestral genomes of bread wheat.</title>
        <authorList>
            <consortium name="International Wheat Genome Sequencing Consortium,"/>
            <person name="Marcussen T."/>
            <person name="Sandve S.R."/>
            <person name="Heier L."/>
            <person name="Spannagl M."/>
            <person name="Pfeifer M."/>
            <person name="Jakobsen K.S."/>
            <person name="Wulff B.B."/>
            <person name="Steuernagel B."/>
            <person name="Mayer K.F."/>
            <person name="Olsen O.A."/>
        </authorList>
    </citation>
    <scope>NUCLEOTIDE SEQUENCE [LARGE SCALE GENOMIC DNA]</scope>
    <source>
        <strain evidence="3">cv. AL8/78</strain>
    </source>
</reference>
<dbReference type="Proteomes" id="UP000015105">
    <property type="component" value="Chromosome 7D"/>
</dbReference>
<name>A0A453TE76_AEGTS</name>
<feature type="transmembrane region" description="Helical" evidence="1">
    <location>
        <begin position="12"/>
        <end position="29"/>
    </location>
</feature>
<reference evidence="2" key="3">
    <citation type="journal article" date="2017" name="Nature">
        <title>Genome sequence of the progenitor of the wheat D genome Aegilops tauschii.</title>
        <authorList>
            <person name="Luo M.C."/>
            <person name="Gu Y.Q."/>
            <person name="Puiu D."/>
            <person name="Wang H."/>
            <person name="Twardziok S.O."/>
            <person name="Deal K.R."/>
            <person name="Huo N."/>
            <person name="Zhu T."/>
            <person name="Wang L."/>
            <person name="Wang Y."/>
            <person name="McGuire P.E."/>
            <person name="Liu S."/>
            <person name="Long H."/>
            <person name="Ramasamy R.K."/>
            <person name="Rodriguez J.C."/>
            <person name="Van S.L."/>
            <person name="Yuan L."/>
            <person name="Wang Z."/>
            <person name="Xia Z."/>
            <person name="Xiao L."/>
            <person name="Anderson O.D."/>
            <person name="Ouyang S."/>
            <person name="Liang Y."/>
            <person name="Zimin A.V."/>
            <person name="Pertea G."/>
            <person name="Qi P."/>
            <person name="Bennetzen J.L."/>
            <person name="Dai X."/>
            <person name="Dawson M.W."/>
            <person name="Muller H.G."/>
            <person name="Kugler K."/>
            <person name="Rivarola-Duarte L."/>
            <person name="Spannagl M."/>
            <person name="Mayer K.F.X."/>
            <person name="Lu F.H."/>
            <person name="Bevan M.W."/>
            <person name="Leroy P."/>
            <person name="Li P."/>
            <person name="You F.M."/>
            <person name="Sun Q."/>
            <person name="Liu Z."/>
            <person name="Lyons E."/>
            <person name="Wicker T."/>
            <person name="Salzberg S.L."/>
            <person name="Devos K.M."/>
            <person name="Dvorak J."/>
        </authorList>
    </citation>
    <scope>NUCLEOTIDE SEQUENCE [LARGE SCALE GENOMIC DNA]</scope>
    <source>
        <strain evidence="2">cv. AL8/78</strain>
    </source>
</reference>
<keyword evidence="3" id="KW-1185">Reference proteome</keyword>
<sequence length="86" mass="9802">MRLRKQLSTSNNNVAACGICKIYLWFIFFQLKNLQTEWQGHGCLIMVDLVVAAVGISHGSYCVGCSALRCAAWRRKRRAERNRVGR</sequence>
<organism evidence="2 3">
    <name type="scientific">Aegilops tauschii subsp. strangulata</name>
    <name type="common">Goatgrass</name>
    <dbReference type="NCBI Taxonomy" id="200361"/>
    <lineage>
        <taxon>Eukaryota</taxon>
        <taxon>Viridiplantae</taxon>
        <taxon>Streptophyta</taxon>
        <taxon>Embryophyta</taxon>
        <taxon>Tracheophyta</taxon>
        <taxon>Spermatophyta</taxon>
        <taxon>Magnoliopsida</taxon>
        <taxon>Liliopsida</taxon>
        <taxon>Poales</taxon>
        <taxon>Poaceae</taxon>
        <taxon>BOP clade</taxon>
        <taxon>Pooideae</taxon>
        <taxon>Triticodae</taxon>
        <taxon>Triticeae</taxon>
        <taxon>Triticinae</taxon>
        <taxon>Aegilops</taxon>
    </lineage>
</organism>
<dbReference type="EnsemblPlants" id="AET7Gv21360400.44">
    <property type="protein sequence ID" value="AET7Gv21360400.44"/>
    <property type="gene ID" value="AET7Gv21360400"/>
</dbReference>
<reference evidence="2" key="5">
    <citation type="journal article" date="2021" name="G3 (Bethesda)">
        <title>Aegilops tauschii genome assembly Aet v5.0 features greater sequence contiguity and improved annotation.</title>
        <authorList>
            <person name="Wang L."/>
            <person name="Zhu T."/>
            <person name="Rodriguez J.C."/>
            <person name="Deal K.R."/>
            <person name="Dubcovsky J."/>
            <person name="McGuire P.E."/>
            <person name="Lux T."/>
            <person name="Spannagl M."/>
            <person name="Mayer K.F.X."/>
            <person name="Baldrich P."/>
            <person name="Meyers B.C."/>
            <person name="Huo N."/>
            <person name="Gu Y.Q."/>
            <person name="Zhou H."/>
            <person name="Devos K.M."/>
            <person name="Bennetzen J.L."/>
            <person name="Unver T."/>
            <person name="Budak H."/>
            <person name="Gulick P.J."/>
            <person name="Galiba G."/>
            <person name="Kalapos B."/>
            <person name="Nelson D.R."/>
            <person name="Li P."/>
            <person name="You F.M."/>
            <person name="Luo M.C."/>
            <person name="Dvorak J."/>
        </authorList>
    </citation>
    <scope>NUCLEOTIDE SEQUENCE [LARGE SCALE GENOMIC DNA]</scope>
    <source>
        <strain evidence="2">cv. AL8/78</strain>
    </source>
</reference>
<keyword evidence="1" id="KW-0472">Membrane</keyword>
<reference evidence="2" key="4">
    <citation type="submission" date="2019-03" db="UniProtKB">
        <authorList>
            <consortium name="EnsemblPlants"/>
        </authorList>
    </citation>
    <scope>IDENTIFICATION</scope>
</reference>
<evidence type="ECO:0000313" key="2">
    <source>
        <dbReference type="EnsemblPlants" id="AET7Gv21360400.44"/>
    </source>
</evidence>